<dbReference type="InterPro" id="IPR011009">
    <property type="entry name" value="Kinase-like_dom_sf"/>
</dbReference>
<dbReference type="Pfam" id="PF00069">
    <property type="entry name" value="Pkinase"/>
    <property type="match status" value="1"/>
</dbReference>
<keyword evidence="7" id="KW-0812">Transmembrane</keyword>
<dbReference type="PROSITE" id="PS50011">
    <property type="entry name" value="PROTEIN_KINASE_DOM"/>
    <property type="match status" value="1"/>
</dbReference>
<keyword evidence="3" id="KW-0418">Kinase</keyword>
<dbReference type="EMBL" id="JAUSQU010000001">
    <property type="protein sequence ID" value="MDP9848375.1"/>
    <property type="molecule type" value="Genomic_DNA"/>
</dbReference>
<evidence type="ECO:0000256" key="1">
    <source>
        <dbReference type="ARBA" id="ARBA00022679"/>
    </source>
</evidence>
<evidence type="ECO:0000256" key="2">
    <source>
        <dbReference type="ARBA" id="ARBA00022741"/>
    </source>
</evidence>
<dbReference type="Proteomes" id="UP001225356">
    <property type="component" value="Unassembled WGS sequence"/>
</dbReference>
<sequence length="549" mass="57801">MNVIGGYVLRRELGRGGMGVVHLATTPAGGLAAVKVIHPQLARDPAFRRRFDREVTAARRVARFCTAPVLDAGIEDDVAYLVTEYVKGPDLAQAVREQGPLTGADLEALAVGIATALHAIHGAGVIHRDLKPSNVLLSPLGPRVIDFGIAQLVDSQSLASQSILGTPAFMAPEQVRGEPVTPATDVYAWGGVIAFAGTGRLPFGGGSPPEVLYRIVNEGPNLGGLDERMRAVVETAMAKDPARRPSAQRLLDELVGGRPAPATTTVQVVRPAVNVTGVPEPPAVPRTQRDAPGPPASPGQSAAPESPAAPAWPAPSERPATAAWPAVAVAGARPARARRRWPWIAGAAALVVILVGGWAAYARLVAPELPYHADFARSWAIGASEGGRTEQDGEDYLLTANPGWRLWKSAPFPDEPAQGIVISSTLRLERGSGEFGVWCRGDAGAGDRYEFSLTGSGKASITKRHGGRSTVLYGPVQVKRAADNRVVARCGQRGERVALSMWLNDALVSETADTRDPYGPGAVGVYAAPDAADPLQVRFRSFDLRAAED</sequence>
<feature type="compositionally biased region" description="Low complexity" evidence="6">
    <location>
        <begin position="298"/>
        <end position="319"/>
    </location>
</feature>
<evidence type="ECO:0000259" key="8">
    <source>
        <dbReference type="PROSITE" id="PS50011"/>
    </source>
</evidence>
<dbReference type="RefSeq" id="WP_307565634.1">
    <property type="nucleotide sequence ID" value="NZ_JAUSQU010000001.1"/>
</dbReference>
<reference evidence="9 10" key="1">
    <citation type="submission" date="2023-07" db="EMBL/GenBank/DDBJ databases">
        <title>Sequencing the genomes of 1000 actinobacteria strains.</title>
        <authorList>
            <person name="Klenk H.-P."/>
        </authorList>
    </citation>
    <scope>NUCLEOTIDE SEQUENCE [LARGE SCALE GENOMIC DNA]</scope>
    <source>
        <strain evidence="9 10">DSM 46740</strain>
    </source>
</reference>
<dbReference type="Gene3D" id="3.30.200.20">
    <property type="entry name" value="Phosphorylase Kinase, domain 1"/>
    <property type="match status" value="1"/>
</dbReference>
<keyword evidence="2 5" id="KW-0547">Nucleotide-binding</keyword>
<protein>
    <recommendedName>
        <fullName evidence="8">Protein kinase domain-containing protein</fullName>
    </recommendedName>
</protein>
<feature type="transmembrane region" description="Helical" evidence="7">
    <location>
        <begin position="341"/>
        <end position="361"/>
    </location>
</feature>
<organism evidence="9 10">
    <name type="scientific">Streptosporangium lutulentum</name>
    <dbReference type="NCBI Taxonomy" id="1461250"/>
    <lineage>
        <taxon>Bacteria</taxon>
        <taxon>Bacillati</taxon>
        <taxon>Actinomycetota</taxon>
        <taxon>Actinomycetes</taxon>
        <taxon>Streptosporangiales</taxon>
        <taxon>Streptosporangiaceae</taxon>
        <taxon>Streptosporangium</taxon>
    </lineage>
</organism>
<evidence type="ECO:0000256" key="5">
    <source>
        <dbReference type="PROSITE-ProRule" id="PRU10141"/>
    </source>
</evidence>
<evidence type="ECO:0000256" key="4">
    <source>
        <dbReference type="ARBA" id="ARBA00022840"/>
    </source>
</evidence>
<evidence type="ECO:0000313" key="10">
    <source>
        <dbReference type="Proteomes" id="UP001225356"/>
    </source>
</evidence>
<dbReference type="PANTHER" id="PTHR43289:SF34">
    <property type="entry name" value="SERINE_THREONINE-PROTEIN KINASE YBDM-RELATED"/>
    <property type="match status" value="1"/>
</dbReference>
<comment type="caution">
    <text evidence="9">The sequence shown here is derived from an EMBL/GenBank/DDBJ whole genome shotgun (WGS) entry which is preliminary data.</text>
</comment>
<dbReference type="CDD" id="cd14014">
    <property type="entry name" value="STKc_PknB_like"/>
    <property type="match status" value="1"/>
</dbReference>
<feature type="region of interest" description="Disordered" evidence="6">
    <location>
        <begin position="276"/>
        <end position="319"/>
    </location>
</feature>
<keyword evidence="7" id="KW-1133">Transmembrane helix</keyword>
<dbReference type="PANTHER" id="PTHR43289">
    <property type="entry name" value="MITOGEN-ACTIVATED PROTEIN KINASE KINASE KINASE 20-RELATED"/>
    <property type="match status" value="1"/>
</dbReference>
<gene>
    <name evidence="9" type="ORF">J2853_007586</name>
</gene>
<accession>A0ABT9QPN8</accession>
<dbReference type="InterPro" id="IPR000719">
    <property type="entry name" value="Prot_kinase_dom"/>
</dbReference>
<dbReference type="SMART" id="SM00220">
    <property type="entry name" value="S_TKc"/>
    <property type="match status" value="1"/>
</dbReference>
<evidence type="ECO:0000256" key="6">
    <source>
        <dbReference type="SAM" id="MobiDB-lite"/>
    </source>
</evidence>
<dbReference type="PROSITE" id="PS00107">
    <property type="entry name" value="PROTEIN_KINASE_ATP"/>
    <property type="match status" value="1"/>
</dbReference>
<dbReference type="Gene3D" id="2.60.120.560">
    <property type="entry name" value="Exo-inulinase, domain 1"/>
    <property type="match status" value="1"/>
</dbReference>
<keyword evidence="10" id="KW-1185">Reference proteome</keyword>
<feature type="binding site" evidence="5">
    <location>
        <position position="35"/>
    </location>
    <ligand>
        <name>ATP</name>
        <dbReference type="ChEBI" id="CHEBI:30616"/>
    </ligand>
</feature>
<feature type="domain" description="Protein kinase" evidence="8">
    <location>
        <begin position="7"/>
        <end position="255"/>
    </location>
</feature>
<dbReference type="Gene3D" id="1.10.510.10">
    <property type="entry name" value="Transferase(Phosphotransferase) domain 1"/>
    <property type="match status" value="1"/>
</dbReference>
<proteinExistence type="predicted"/>
<dbReference type="SUPFAM" id="SSF56112">
    <property type="entry name" value="Protein kinase-like (PK-like)"/>
    <property type="match status" value="1"/>
</dbReference>
<keyword evidence="1" id="KW-0808">Transferase</keyword>
<keyword evidence="7" id="KW-0472">Membrane</keyword>
<evidence type="ECO:0000256" key="3">
    <source>
        <dbReference type="ARBA" id="ARBA00022777"/>
    </source>
</evidence>
<evidence type="ECO:0000313" key="9">
    <source>
        <dbReference type="EMBL" id="MDP9848375.1"/>
    </source>
</evidence>
<name>A0ABT9QPN8_9ACTN</name>
<evidence type="ECO:0000256" key="7">
    <source>
        <dbReference type="SAM" id="Phobius"/>
    </source>
</evidence>
<dbReference type="InterPro" id="IPR008271">
    <property type="entry name" value="Ser/Thr_kinase_AS"/>
</dbReference>
<dbReference type="PROSITE" id="PS00108">
    <property type="entry name" value="PROTEIN_KINASE_ST"/>
    <property type="match status" value="1"/>
</dbReference>
<keyword evidence="4 5" id="KW-0067">ATP-binding</keyword>
<dbReference type="InterPro" id="IPR017441">
    <property type="entry name" value="Protein_kinase_ATP_BS"/>
</dbReference>